<dbReference type="InterPro" id="IPR001214">
    <property type="entry name" value="SET_dom"/>
</dbReference>
<feature type="region of interest" description="Disordered" evidence="4">
    <location>
        <begin position="77"/>
        <end position="150"/>
    </location>
</feature>
<reference evidence="6" key="2">
    <citation type="submission" date="2011-03" db="EMBL/GenBank/DDBJ databases">
        <title>Comparative genomics and transcriptomics of Neospora caninum and Toxoplasma gondii.</title>
        <authorList>
            <person name="Reid A.J."/>
            <person name="Sohal A."/>
            <person name="Harris D."/>
            <person name="Quail M."/>
            <person name="Sanders M."/>
            <person name="Berriman M."/>
            <person name="Wastling J.M."/>
            <person name="Pain A."/>
        </authorList>
    </citation>
    <scope>NUCLEOTIDE SEQUENCE</scope>
    <source>
        <strain evidence="6">Liverpool</strain>
    </source>
</reference>
<evidence type="ECO:0000256" key="2">
    <source>
        <dbReference type="ARBA" id="ARBA00022679"/>
    </source>
</evidence>
<dbReference type="OMA" id="VYTLHAC"/>
<evidence type="ECO:0000313" key="7">
    <source>
        <dbReference type="EMBL" id="CEL66702.1"/>
    </source>
</evidence>
<dbReference type="PROSITE" id="PS50280">
    <property type="entry name" value="SET"/>
    <property type="match status" value="1"/>
</dbReference>
<keyword evidence="3" id="KW-0949">S-adenosyl-L-methionine</keyword>
<reference evidence="7" key="4">
    <citation type="journal article" date="2015" name="PLoS ONE">
        <title>Comprehensive Evaluation of Toxoplasma gondii VEG and Neospora caninum LIV Genomes with Tachyzoite Stage Transcriptome and Proteome Defines Novel Transcript Features.</title>
        <authorList>
            <person name="Ramaprasad A."/>
            <person name="Mourier T."/>
            <person name="Naeem R."/>
            <person name="Malas T.B."/>
            <person name="Moussa E."/>
            <person name="Panigrahi A."/>
            <person name="Vermont S.J."/>
            <person name="Otto T.D."/>
            <person name="Wastling J."/>
            <person name="Pain A."/>
        </authorList>
    </citation>
    <scope>NUCLEOTIDE SEQUENCE</scope>
    <source>
        <strain evidence="7">Liverpool</strain>
    </source>
</reference>
<dbReference type="eggNOG" id="KOG2084">
    <property type="taxonomic scope" value="Eukaryota"/>
</dbReference>
<dbReference type="InterPro" id="IPR046341">
    <property type="entry name" value="SET_dom_sf"/>
</dbReference>
<protein>
    <submittedName>
        <fullName evidence="7">Histone lysine methyltransferase, SET, putative</fullName>
    </submittedName>
</protein>
<evidence type="ECO:0000259" key="5">
    <source>
        <dbReference type="PROSITE" id="PS50280"/>
    </source>
</evidence>
<organism evidence="6 8">
    <name type="scientific">Neospora caninum (strain Liverpool)</name>
    <dbReference type="NCBI Taxonomy" id="572307"/>
    <lineage>
        <taxon>Eukaryota</taxon>
        <taxon>Sar</taxon>
        <taxon>Alveolata</taxon>
        <taxon>Apicomplexa</taxon>
        <taxon>Conoidasida</taxon>
        <taxon>Coccidia</taxon>
        <taxon>Eucoccidiorida</taxon>
        <taxon>Eimeriorina</taxon>
        <taxon>Sarcocystidae</taxon>
        <taxon>Neospora</taxon>
    </lineage>
</organism>
<keyword evidence="8" id="KW-1185">Reference proteome</keyword>
<dbReference type="CDD" id="cd20071">
    <property type="entry name" value="SET_SMYD"/>
    <property type="match status" value="1"/>
</dbReference>
<gene>
    <name evidence="7" type="ORF">BN1204_025110</name>
    <name evidence="6" type="ORF">NCLIV_025110</name>
</gene>
<dbReference type="OrthoDB" id="265717at2759"/>
<dbReference type="GO" id="GO:0042799">
    <property type="term" value="F:histone H4K20 methyltransferase activity"/>
    <property type="evidence" value="ECO:0007669"/>
    <property type="project" value="TreeGrafter"/>
</dbReference>
<proteinExistence type="predicted"/>
<dbReference type="PANTHER" id="PTHR46402:SF2">
    <property type="entry name" value="HISTONE-LYSINE N-TRIMETHYLTRANSFERASE SMYD5"/>
    <property type="match status" value="1"/>
</dbReference>
<feature type="region of interest" description="Disordered" evidence="4">
    <location>
        <begin position="206"/>
        <end position="273"/>
    </location>
</feature>
<dbReference type="RefSeq" id="XP_003882754.1">
    <property type="nucleotide sequence ID" value="XM_003882705.1"/>
</dbReference>
<dbReference type="Proteomes" id="UP000007494">
    <property type="component" value="Chromosome VIIb"/>
</dbReference>
<dbReference type="PANTHER" id="PTHR46402">
    <property type="entry name" value="SET AND MYND DOMAIN-CONTAINING PROTEIN 5"/>
    <property type="match status" value="1"/>
</dbReference>
<feature type="compositionally biased region" description="Basic and acidic residues" evidence="4">
    <location>
        <begin position="261"/>
        <end position="273"/>
    </location>
</feature>
<feature type="compositionally biased region" description="Low complexity" evidence="4">
    <location>
        <begin position="124"/>
        <end position="149"/>
    </location>
</feature>
<reference evidence="8" key="3">
    <citation type="journal article" date="2012" name="PLoS Pathog.">
        <title>Comparative genomics of the apicomplexan parasites Toxoplasma gondii and Neospora caninum: Coccidia differing in host range and transmission strategy.</title>
        <authorList>
            <person name="Reid A.J."/>
            <person name="Vermont S.J."/>
            <person name="Cotton J.A."/>
            <person name="Harris D."/>
            <person name="Hill-Cawthorne G.A."/>
            <person name="Konen-Waisman S."/>
            <person name="Latham S.M."/>
            <person name="Mourier T."/>
            <person name="Norton R."/>
            <person name="Quail M.A."/>
            <person name="Sanders M."/>
            <person name="Shanmugam D."/>
            <person name="Sohal A."/>
            <person name="Wasmuth J.D."/>
            <person name="Brunk B."/>
            <person name="Grigg M.E."/>
            <person name="Howard J.C."/>
            <person name="Parkinson J."/>
            <person name="Roos D.S."/>
            <person name="Trees A.J."/>
            <person name="Berriman M."/>
            <person name="Pain A."/>
            <person name="Wastling J.M."/>
        </authorList>
    </citation>
    <scope>NUCLEOTIDE SEQUENCE [LARGE SCALE GENOMIC DNA]</scope>
    <source>
        <strain evidence="8">Liverpool</strain>
    </source>
</reference>
<keyword evidence="1 7" id="KW-0489">Methyltransferase</keyword>
<evidence type="ECO:0000256" key="3">
    <source>
        <dbReference type="ARBA" id="ARBA00022691"/>
    </source>
</evidence>
<dbReference type="AlphaFoldDB" id="F0VG78"/>
<dbReference type="Pfam" id="PF00856">
    <property type="entry name" value="SET"/>
    <property type="match status" value="1"/>
</dbReference>
<dbReference type="GO" id="GO:0045814">
    <property type="term" value="P:negative regulation of gene expression, epigenetic"/>
    <property type="evidence" value="ECO:0007669"/>
    <property type="project" value="TreeGrafter"/>
</dbReference>
<dbReference type="Gene3D" id="2.170.270.10">
    <property type="entry name" value="SET domain"/>
    <property type="match status" value="1"/>
</dbReference>
<feature type="domain" description="SET" evidence="5">
    <location>
        <begin position="14"/>
        <end position="490"/>
    </location>
</feature>
<evidence type="ECO:0000256" key="4">
    <source>
        <dbReference type="SAM" id="MobiDB-lite"/>
    </source>
</evidence>
<dbReference type="VEuPathDB" id="ToxoDB:NCLIV_025110"/>
<dbReference type="SUPFAM" id="SSF82199">
    <property type="entry name" value="SET domain"/>
    <property type="match status" value="1"/>
</dbReference>
<dbReference type="SMART" id="SM00317">
    <property type="entry name" value="SET"/>
    <property type="match status" value="1"/>
</dbReference>
<dbReference type="InParanoid" id="F0VG78"/>
<dbReference type="EMBL" id="FR823389">
    <property type="protein sequence ID" value="CBZ52722.1"/>
    <property type="molecule type" value="Genomic_DNA"/>
</dbReference>
<name>F0VG78_NEOCL</name>
<evidence type="ECO:0000313" key="6">
    <source>
        <dbReference type="EMBL" id="CBZ52722.1"/>
    </source>
</evidence>
<reference evidence="6" key="1">
    <citation type="submission" date="2011-02" db="EMBL/GenBank/DDBJ databases">
        <authorList>
            <person name="Aslett M."/>
        </authorList>
    </citation>
    <scope>NUCLEOTIDE SEQUENCE</scope>
    <source>
        <strain evidence="6">Liverpool</strain>
    </source>
</reference>
<dbReference type="EMBL" id="LN714482">
    <property type="protein sequence ID" value="CEL66702.1"/>
    <property type="molecule type" value="Genomic_DNA"/>
</dbReference>
<evidence type="ECO:0000256" key="1">
    <source>
        <dbReference type="ARBA" id="ARBA00022603"/>
    </source>
</evidence>
<evidence type="ECO:0000313" key="8">
    <source>
        <dbReference type="Proteomes" id="UP000007494"/>
    </source>
</evidence>
<dbReference type="GeneID" id="13443496"/>
<sequence length="535" mass="55418">MEDLQDYALMTEAYDFSVAFDACKGKFLQAKRALEPQETLLVEVPLIAWPIGASVPLSQASFCENCLKLKPFHAPPPAPPNASLSSPPRAEANRADGSSPPSTAPVSDSPHCRLGDASPCRPQASASAGSPPSAAHSSLSSPPSLASPGEDACELTVQGVQCWFCSPHCLATALGGDCLMSLRKSLPSPESRTARALAAAVGASLDGAEGGRKRRGAACATAEQRKLHARDANNSPAAPEDAASRDDCSASVAPARTSTLADERASVDPGADAHTEERKLVGGWMSVLSPAALHQLRETAQPASPSHANPLPVEAVARAIARIAAQTRTLLLSCPGISLEAAFAAASRPFQRLAVPALGDSAGACTFDFSALLAAVDAESGALAAALAKPLQETVGAEAARLLLHRDTLLHLKSALALNSQAINIWGASTDGALMVIRGGGVYTLHACVNHSCEPNCAVSSWGPEGGDSTLTVTTVKAVEAGEELTISYVDEALPVRRRRQLLETTFGFACTCPRCMRESASDPTTGEDAREPET</sequence>
<dbReference type="GO" id="GO:0032259">
    <property type="term" value="P:methylation"/>
    <property type="evidence" value="ECO:0007669"/>
    <property type="project" value="UniProtKB-KW"/>
</dbReference>
<accession>F0VG78</accession>
<keyword evidence="2 7" id="KW-0808">Transferase</keyword>